<feature type="transmembrane region" description="Helical" evidence="2">
    <location>
        <begin position="345"/>
        <end position="363"/>
    </location>
</feature>
<evidence type="ECO:0000259" key="4">
    <source>
        <dbReference type="Pfam" id="PF19040"/>
    </source>
</evidence>
<keyword evidence="6" id="KW-1185">Reference proteome</keyword>
<feature type="transmembrane region" description="Helical" evidence="2">
    <location>
        <begin position="321"/>
        <end position="339"/>
    </location>
</feature>
<dbReference type="Proteomes" id="UP000294506">
    <property type="component" value="Unassembled WGS sequence"/>
</dbReference>
<feature type="transmembrane region" description="Helical" evidence="2">
    <location>
        <begin position="189"/>
        <end position="207"/>
    </location>
</feature>
<dbReference type="PANTHER" id="PTHR23028:SF53">
    <property type="entry name" value="ACYL_TRANSF_3 DOMAIN-CONTAINING PROTEIN"/>
    <property type="match status" value="1"/>
</dbReference>
<dbReference type="AlphaFoldDB" id="A0A4R7G403"/>
<dbReference type="GO" id="GO:0016747">
    <property type="term" value="F:acyltransferase activity, transferring groups other than amino-acyl groups"/>
    <property type="evidence" value="ECO:0007669"/>
    <property type="project" value="InterPro"/>
</dbReference>
<dbReference type="InterPro" id="IPR002656">
    <property type="entry name" value="Acyl_transf_3_dom"/>
</dbReference>
<comment type="caution">
    <text evidence="5">The sequence shown here is derived from an EMBL/GenBank/DDBJ whole genome shotgun (WGS) entry which is preliminary data.</text>
</comment>
<feature type="transmembrane region" description="Helical" evidence="2">
    <location>
        <begin position="33"/>
        <end position="52"/>
    </location>
</feature>
<feature type="transmembrane region" description="Helical" evidence="2">
    <location>
        <begin position="252"/>
        <end position="268"/>
    </location>
</feature>
<feature type="domain" description="SGNH" evidence="4">
    <location>
        <begin position="473"/>
        <end position="680"/>
    </location>
</feature>
<keyword evidence="2" id="KW-0812">Transmembrane</keyword>
<dbReference type="InterPro" id="IPR043968">
    <property type="entry name" value="SGNH"/>
</dbReference>
<feature type="region of interest" description="Disordered" evidence="1">
    <location>
        <begin position="1"/>
        <end position="23"/>
    </location>
</feature>
<name>A0A4R7G403_9MICC</name>
<evidence type="ECO:0000313" key="6">
    <source>
        <dbReference type="Proteomes" id="UP000294506"/>
    </source>
</evidence>
<evidence type="ECO:0000256" key="2">
    <source>
        <dbReference type="SAM" id="Phobius"/>
    </source>
</evidence>
<organism evidence="5 6">
    <name type="scientific">Nesterenkonia aurantiaca</name>
    <dbReference type="NCBI Taxonomy" id="1436010"/>
    <lineage>
        <taxon>Bacteria</taxon>
        <taxon>Bacillati</taxon>
        <taxon>Actinomycetota</taxon>
        <taxon>Actinomycetes</taxon>
        <taxon>Micrococcales</taxon>
        <taxon>Micrococcaceae</taxon>
        <taxon>Nesterenkonia</taxon>
    </lineage>
</organism>
<feature type="transmembrane region" description="Helical" evidence="2">
    <location>
        <begin position="165"/>
        <end position="182"/>
    </location>
</feature>
<feature type="domain" description="Acyltransferase 3" evidence="3">
    <location>
        <begin position="29"/>
        <end position="363"/>
    </location>
</feature>
<evidence type="ECO:0000256" key="1">
    <source>
        <dbReference type="SAM" id="MobiDB-lite"/>
    </source>
</evidence>
<feature type="transmembrane region" description="Helical" evidence="2">
    <location>
        <begin position="227"/>
        <end position="245"/>
    </location>
</feature>
<feature type="transmembrane region" description="Helical" evidence="2">
    <location>
        <begin position="95"/>
        <end position="114"/>
    </location>
</feature>
<sequence length="691" mass="74500">MGTGLLRSTEDSPPAPAPWSAPERRYRPELHGLRGLAILGVVLFHLFGAGRISGGIDIFLAISGFLFTSMLLREAVENRGTIRIGQYVARLARRLLPAAALVIAATTLAGLWLMPETRHGQLLAEARASLLYFENVELTTSQLGYDAAGPDSSPFQHFWSLSVQGQFYLVWPAVALLAVLLARRLHRGPILVMGVLVGVIMAASFGYAVYMGEANQDAAYLMTRTRVWELCFGGLLALCGARLSVRQPWRAPLGWAGVALIVSTGFVFNGAEVFPGPWALWPLLGLALVLASAGPSGGAADTANSATRVLSRQPFTWVGDHAYALYLWHWPLLVFFLQLNDESVLDASGAVVVLGASLVLAVATHSLVEKPINARPRTGSRDPLRIAAVTLLLGGSLTSYGLHQIDLESTGSPSLADLDRDDHPGALSTLGGIDVPDDVEFVPDPQTLSQTRPDYYGWDCRRENNDGAGGEVLICEDPGQPTDPELTVLITGGSHAGQWHHAWRIIAAENNWELLIADMSGCVLAEPTDPQESECHEWNQGLLDLIETRGPDLVFSAGTRVPNDDSEENIPDGAPAQWQAIMDRGADLLLMRGTPRGEDSVADCLAEGGDGTSCGMDPVSYQQQNPLADPELPAGIYSVDLTEHLCEAEVCPAVIGNIAVYYDHSHLSNHYVESLAPILDAELRQEMPHLF</sequence>
<dbReference type="GO" id="GO:0016020">
    <property type="term" value="C:membrane"/>
    <property type="evidence" value="ECO:0007669"/>
    <property type="project" value="TreeGrafter"/>
</dbReference>
<evidence type="ECO:0000313" key="5">
    <source>
        <dbReference type="EMBL" id="TDS86085.1"/>
    </source>
</evidence>
<gene>
    <name evidence="5" type="ORF">EV640_104107</name>
</gene>
<dbReference type="GO" id="GO:0009103">
    <property type="term" value="P:lipopolysaccharide biosynthetic process"/>
    <property type="evidence" value="ECO:0007669"/>
    <property type="project" value="TreeGrafter"/>
</dbReference>
<proteinExistence type="predicted"/>
<dbReference type="PANTHER" id="PTHR23028">
    <property type="entry name" value="ACETYLTRANSFERASE"/>
    <property type="match status" value="1"/>
</dbReference>
<protein>
    <submittedName>
        <fullName evidence="5">Peptidoglycan/LPS O-acetylase OafA/YrhL</fullName>
    </submittedName>
</protein>
<dbReference type="Pfam" id="PF01757">
    <property type="entry name" value="Acyl_transf_3"/>
    <property type="match status" value="1"/>
</dbReference>
<dbReference type="EMBL" id="SOAN01000004">
    <property type="protein sequence ID" value="TDS86085.1"/>
    <property type="molecule type" value="Genomic_DNA"/>
</dbReference>
<reference evidence="5 6" key="1">
    <citation type="submission" date="2019-03" db="EMBL/GenBank/DDBJ databases">
        <title>Genomic Encyclopedia of Type Strains, Phase III (KMG-III): the genomes of soil and plant-associated and newly described type strains.</title>
        <authorList>
            <person name="Whitman W."/>
        </authorList>
    </citation>
    <scope>NUCLEOTIDE SEQUENCE [LARGE SCALE GENOMIC DNA]</scope>
    <source>
        <strain evidence="5 6">DSM 27373</strain>
    </source>
</reference>
<dbReference type="Pfam" id="PF19040">
    <property type="entry name" value="SGNH"/>
    <property type="match status" value="1"/>
</dbReference>
<feature type="transmembrane region" description="Helical" evidence="2">
    <location>
        <begin position="280"/>
        <end position="300"/>
    </location>
</feature>
<accession>A0A4R7G403</accession>
<keyword evidence="2" id="KW-0472">Membrane</keyword>
<keyword evidence="2" id="KW-1133">Transmembrane helix</keyword>
<dbReference type="InterPro" id="IPR050879">
    <property type="entry name" value="Acyltransferase_3"/>
</dbReference>
<evidence type="ECO:0000259" key="3">
    <source>
        <dbReference type="Pfam" id="PF01757"/>
    </source>
</evidence>
<feature type="transmembrane region" description="Helical" evidence="2">
    <location>
        <begin position="58"/>
        <end position="75"/>
    </location>
</feature>